<name>A0ABY2QA38_9HYPH</name>
<evidence type="ECO:0000313" key="5">
    <source>
        <dbReference type="Proteomes" id="UP000306441"/>
    </source>
</evidence>
<gene>
    <name evidence="4" type="ORF">E6C48_03610</name>
</gene>
<accession>A0ABY2QA38</accession>
<evidence type="ECO:0000313" key="4">
    <source>
        <dbReference type="EMBL" id="THF58755.1"/>
    </source>
</evidence>
<dbReference type="Gene3D" id="2.30.110.10">
    <property type="entry name" value="Electron Transport, Fmn-binding Protein, Chain A"/>
    <property type="match status" value="1"/>
</dbReference>
<dbReference type="EMBL" id="SSNY01000002">
    <property type="protein sequence ID" value="THF58755.1"/>
    <property type="molecule type" value="Genomic_DNA"/>
</dbReference>
<dbReference type="InterPro" id="IPR036390">
    <property type="entry name" value="WH_DNA-bd_sf"/>
</dbReference>
<comment type="similarity">
    <text evidence="1">Belongs to the non-flavoprotein flavin reductase family.</text>
</comment>
<feature type="domain" description="Flavin reductase like" evidence="3">
    <location>
        <begin position="26"/>
        <end position="168"/>
    </location>
</feature>
<dbReference type="SMART" id="SM00903">
    <property type="entry name" value="Flavin_Reduct"/>
    <property type="match status" value="1"/>
</dbReference>
<dbReference type="SUPFAM" id="SSF46785">
    <property type="entry name" value="Winged helix' DNA-binding domain"/>
    <property type="match status" value="1"/>
</dbReference>
<dbReference type="Proteomes" id="UP000306441">
    <property type="component" value="Unassembled WGS sequence"/>
</dbReference>
<evidence type="ECO:0000256" key="1">
    <source>
        <dbReference type="ARBA" id="ARBA00008898"/>
    </source>
</evidence>
<dbReference type="Gene3D" id="1.10.10.10">
    <property type="entry name" value="Winged helix-like DNA-binding domain superfamily/Winged helix DNA-binding domain"/>
    <property type="match status" value="1"/>
</dbReference>
<dbReference type="InterPro" id="IPR002563">
    <property type="entry name" value="Flavin_Rdtase-like_dom"/>
</dbReference>
<dbReference type="InterPro" id="IPR012349">
    <property type="entry name" value="Split_barrel_FMN-bd"/>
</dbReference>
<keyword evidence="2" id="KW-0560">Oxidoreductase</keyword>
<comment type="caution">
    <text evidence="4">The sequence shown here is derived from an EMBL/GenBank/DDBJ whole genome shotgun (WGS) entry which is preliminary data.</text>
</comment>
<dbReference type="Pfam" id="PF01613">
    <property type="entry name" value="Flavin_Reduct"/>
    <property type="match status" value="1"/>
</dbReference>
<keyword evidence="5" id="KW-1185">Reference proteome</keyword>
<dbReference type="RefSeq" id="WP_136354132.1">
    <property type="nucleotide sequence ID" value="NZ_SSNY01000002.1"/>
</dbReference>
<dbReference type="PANTHER" id="PTHR30466">
    <property type="entry name" value="FLAVIN REDUCTASE"/>
    <property type="match status" value="1"/>
</dbReference>
<dbReference type="SUPFAM" id="SSF50475">
    <property type="entry name" value="FMN-binding split barrel"/>
    <property type="match status" value="1"/>
</dbReference>
<proteinExistence type="inferred from homology"/>
<evidence type="ECO:0000259" key="3">
    <source>
        <dbReference type="SMART" id="SM00903"/>
    </source>
</evidence>
<sequence>MTAADDTSLLHGGDPSADLSSFRQALGQFATGVTVVAADGETGPFAVTANSFQSVSLEPPLVLWSLRRQSSKIASFLQADHFAVNVLAASQTELAGHFARSGGDKFAACEWTRGLHGVPLLAGVAAHFECAKVAEHDGGDHVVFIGKVERYACFDRSGLIFAQGRYALAISHPGRPSDLQIDGHPRDDFFLPLLARAYAYLAGAFSEHHSAEGVTTAESRVLAFLATGSGASAEAIAARTFLGENTVQDALAKLIAGGHVAPRPPGALVITESGLALLGRITARARAFEAEKLADLPPEDVAATRRVLRELAARGGG</sequence>
<organism evidence="4 5">
    <name type="scientific">Ollibium composti</name>
    <dbReference type="NCBI Taxonomy" id="2675109"/>
    <lineage>
        <taxon>Bacteria</taxon>
        <taxon>Pseudomonadati</taxon>
        <taxon>Pseudomonadota</taxon>
        <taxon>Alphaproteobacteria</taxon>
        <taxon>Hyphomicrobiales</taxon>
        <taxon>Phyllobacteriaceae</taxon>
        <taxon>Ollibium</taxon>
    </lineage>
</organism>
<protein>
    <submittedName>
        <fullName evidence="4">Flavin reductase</fullName>
    </submittedName>
</protein>
<reference evidence="4 5" key="1">
    <citation type="submission" date="2019-04" db="EMBL/GenBank/DDBJ databases">
        <title>Mesorhizobium composti sp. nov., isolated from compost.</title>
        <authorList>
            <person name="Lin S.-Y."/>
            <person name="Hameed A."/>
            <person name="Hsieh Y.-T."/>
            <person name="Young C.-C."/>
        </authorList>
    </citation>
    <scope>NUCLEOTIDE SEQUENCE [LARGE SCALE GENOMIC DNA]</scope>
    <source>
        <strain evidence="4 5">CC-YTH430</strain>
    </source>
</reference>
<dbReference type="PANTHER" id="PTHR30466:SF11">
    <property type="entry name" value="FLAVIN-DEPENDENT MONOOXYGENASE, REDUCTASE SUBUNIT HSAB"/>
    <property type="match status" value="1"/>
</dbReference>
<evidence type="ECO:0000256" key="2">
    <source>
        <dbReference type="ARBA" id="ARBA00023002"/>
    </source>
</evidence>
<dbReference type="InterPro" id="IPR050268">
    <property type="entry name" value="NADH-dep_flavin_reductase"/>
</dbReference>
<dbReference type="InterPro" id="IPR036388">
    <property type="entry name" value="WH-like_DNA-bd_sf"/>
</dbReference>